<evidence type="ECO:0000259" key="1">
    <source>
        <dbReference type="PROSITE" id="PS50234"/>
    </source>
</evidence>
<dbReference type="Gene3D" id="3.40.50.410">
    <property type="entry name" value="von Willebrand factor, type A domain"/>
    <property type="match status" value="1"/>
</dbReference>
<dbReference type="GeneID" id="26647303"/>
<dbReference type="SUPFAM" id="SSF53300">
    <property type="entry name" value="vWA-like"/>
    <property type="match status" value="1"/>
</dbReference>
<dbReference type="KEGG" id="vg:26647303"/>
<gene>
    <name evidence="2" type="ORF">CPT_Margaery118</name>
</gene>
<dbReference type="SMART" id="SM00327">
    <property type="entry name" value="VWA"/>
    <property type="match status" value="1"/>
</dbReference>
<organism evidence="2 3">
    <name type="scientific">Citrobacter phage Margaery</name>
    <dbReference type="NCBI Taxonomy" id="1701810"/>
    <lineage>
        <taxon>Viruses</taxon>
        <taxon>Duplodnaviria</taxon>
        <taxon>Heunggongvirae</taxon>
        <taxon>Uroviricota</taxon>
        <taxon>Caudoviricetes</taxon>
        <taxon>Pantevenvirales</taxon>
        <taxon>Straboviridae</taxon>
        <taxon>Pseudotevenvirus</taxon>
        <taxon>Pseudotevenvirus margaery</taxon>
    </lineage>
</organism>
<reference evidence="2 3" key="1">
    <citation type="submission" date="2015-08" db="EMBL/GenBank/DDBJ databases">
        <title>The Complete Genome of Citrobacter freundii Myophage Margaery.</title>
        <authorList>
            <person name="Yi D."/>
            <person name="Cadungog J.N."/>
            <person name="Cahill J.L."/>
            <person name="Rasche E.S."/>
            <person name="Everett G.F.K."/>
        </authorList>
    </citation>
    <scope>NUCLEOTIDE SEQUENCE [LARGE SCALE GENOMIC DNA]</scope>
</reference>
<accession>A0A0M4S563</accession>
<dbReference type="InterPro" id="IPR036465">
    <property type="entry name" value="vWFA_dom_sf"/>
</dbReference>
<keyword evidence="3" id="KW-1185">Reference proteome</keyword>
<dbReference type="RefSeq" id="YP_009194933.1">
    <property type="nucleotide sequence ID" value="NC_028755.1"/>
</dbReference>
<name>A0A0M4S563_9CAUD</name>
<protein>
    <recommendedName>
        <fullName evidence="1">VWFA domain-containing protein</fullName>
    </recommendedName>
</protein>
<dbReference type="PROSITE" id="PS50234">
    <property type="entry name" value="VWFA"/>
    <property type="match status" value="1"/>
</dbReference>
<feature type="domain" description="VWFA" evidence="1">
    <location>
        <begin position="19"/>
        <end position="195"/>
    </location>
</feature>
<evidence type="ECO:0000313" key="2">
    <source>
        <dbReference type="EMBL" id="ALF01807.1"/>
    </source>
</evidence>
<dbReference type="EMBL" id="KT381880">
    <property type="protein sequence ID" value="ALF01807.1"/>
    <property type="molecule type" value="Genomic_DNA"/>
</dbReference>
<dbReference type="Pfam" id="PF13768">
    <property type="entry name" value="VWA_3"/>
    <property type="match status" value="1"/>
</dbReference>
<dbReference type="Proteomes" id="UP000201970">
    <property type="component" value="Segment"/>
</dbReference>
<sequence length="748" mass="83713">MSITNIEFKNAVSKPTPTNHVFVCDVSGSMYNELPKIRKHLKANLASLVKQDDTVSILYFSSKGDYGTVFRGEKVSNVSDLSNICAAIDRYLKPTGCTGFVEPLNLAAEIATDLQSENGNLNSLIFLTDGYDNCWRTDDILKACAVLPLTFNSIAFLEYGYYVNRPLLEKMAEATNALHKFVEGFDAYEPAFNEIITAQTSARIEVKVADATHAIYLDEGRVYVLNAANGVVLVPEHIKNIWALGENAINDVDGFDPNIASEQQVLYVVLYHALHTMNPDLAWKVLQKLGDVRLIKAYDNCFTKQDYSNAKDLIAQAVVDPSQRFVDGIDYNMVPDENAFTLVDALELLAQTDTVIDLSSEHWAYNRTGRQTVQKEDDTLDQLTEQIANAATPEERKALAAQMVAHEVWTPKFTQTTTKVSVKHLVGNSSRPNISINTDLEGYVTIPESKQKEFGLPEKVETKQVRNFTIVKDGIVNVKVLPLETDIPTLKNLRASGLTIKPLEKIGDDRMSVLVDFTSLPLVNRGMTRGLSGKEFVTDNVRLEILKGRQKVMKFFRDSAIGLRNAEGLKQRFGEAAGEWLSEQGIRDYGFSPKVERTESTDVYMSKELNVKIKGVSSLPAVAATVAKRDEGKKKLNNGDLIILWAYDQVKSELDALDKDQVVEYLDKQTKATIQEVRKLNARLSRVMYGVVVAHAWFADMDFEETKVSIAAKDILPKEDNIPSDFWKVWETTSFECEIVLEEKEVKI</sequence>
<evidence type="ECO:0000313" key="3">
    <source>
        <dbReference type="Proteomes" id="UP000201970"/>
    </source>
</evidence>
<dbReference type="InterPro" id="IPR002035">
    <property type="entry name" value="VWF_A"/>
</dbReference>
<proteinExistence type="predicted"/>